<evidence type="ECO:0000256" key="1">
    <source>
        <dbReference type="SAM" id="Coils"/>
    </source>
</evidence>
<feature type="coiled-coil region" evidence="1">
    <location>
        <begin position="444"/>
        <end position="479"/>
    </location>
</feature>
<sequence>MDEAQRAVQSCVQMNQEAFKRVAKGSRPPQSAKEVALRLQNLFNGTPTLPVEYLAEEAGMTWQKPAASAWYAETGGDARKVVFRIHVPARATFRKASKMSLQFTVVLAQEASAPSVGGDAVTESAKMADIRSRFPIGGRCALLPVLQEQLKPAGSIIMREGEDLNSKEVQKLRASSAGGTFHFNIPSLPQEALLKVYFLIVDMGVEVRDAAGVSGWVSVISNSGQELLHPRTAWLSLASMDGGDVEAAQHALSELRRAHLAAQHGGDLAAELLCAHAASAERLARLQLAEEEAREQVQESSKLHQAEAMKAKIAGLEVLWGVLGLQGSRRRMDSRSRERDHGDRAISKSNKIRRWERYSEDGTKVDVLRLRLEAQTFPDLKAVIRRFVHAGEQSLENAMRTDAQQGQNLHRGEARRAHEEVEAGGQAFTSPRLKVPAPSDFIKASRQQRRVLTMTEHMEEEEEQEHRALQSTAEVASAQEEQTKQELREAVLLRSEASQAADEALALRAKLSREDEATQKLETAMVELDRARQLTQELNRDKAEAAKELAEAATAAARAGEVKEALLLVSEALTTEESACSEYRVDKVERCYAAPPGGDQLKCSKVVDAYVPLCTREGFSSCSGWSHPARTTEVPAMAMSPGLVGRSGGVTGHQATRESDERRNSTSRSEVTRGGRGSTSLEAPAKRRKAPRAEATPEDDSCFETAHLGRLFIAAQTATVEWTIQDFLAKRNQGGGLCLDGPKFGPRGVWQVFCHPDGRCHNLPSGGPVGVFIRYLGPHERVPAYATIESAVSQRRHMKDSSMGNEVPTHFVDGGRW</sequence>
<evidence type="ECO:0000313" key="3">
    <source>
        <dbReference type="EMBL" id="OLQ12416.1"/>
    </source>
</evidence>
<reference evidence="3 4" key="1">
    <citation type="submission" date="2016-02" db="EMBL/GenBank/DDBJ databases">
        <title>Genome analysis of coral dinoflagellate symbionts highlights evolutionary adaptations to a symbiotic lifestyle.</title>
        <authorList>
            <person name="Aranda M."/>
            <person name="Li Y."/>
            <person name="Liew Y.J."/>
            <person name="Baumgarten S."/>
            <person name="Simakov O."/>
            <person name="Wilson M."/>
            <person name="Piel J."/>
            <person name="Ashoor H."/>
            <person name="Bougouffa S."/>
            <person name="Bajic V.B."/>
            <person name="Ryu T."/>
            <person name="Ravasi T."/>
            <person name="Bayer T."/>
            <person name="Micklem G."/>
            <person name="Kim H."/>
            <person name="Bhak J."/>
            <person name="Lajeunesse T.C."/>
            <person name="Voolstra C.R."/>
        </authorList>
    </citation>
    <scope>NUCLEOTIDE SEQUENCE [LARGE SCALE GENOMIC DNA]</scope>
    <source>
        <strain evidence="3 4">CCMP2467</strain>
    </source>
</reference>
<dbReference type="EMBL" id="LSRX01000043">
    <property type="protein sequence ID" value="OLQ12416.1"/>
    <property type="molecule type" value="Genomic_DNA"/>
</dbReference>
<feature type="region of interest" description="Disordered" evidence="2">
    <location>
        <begin position="639"/>
        <end position="700"/>
    </location>
</feature>
<protein>
    <submittedName>
        <fullName evidence="3">Uncharacterized protein</fullName>
    </submittedName>
</protein>
<accession>A0A1Q9EY88</accession>
<name>A0A1Q9EY88_SYMMI</name>
<feature type="compositionally biased region" description="Basic and acidic residues" evidence="2">
    <location>
        <begin position="655"/>
        <end position="664"/>
    </location>
</feature>
<feature type="region of interest" description="Disordered" evidence="2">
    <location>
        <begin position="402"/>
        <end position="434"/>
    </location>
</feature>
<dbReference type="Proteomes" id="UP000186817">
    <property type="component" value="Unassembled WGS sequence"/>
</dbReference>
<gene>
    <name evidence="3" type="ORF">AK812_SmicGene3630</name>
</gene>
<keyword evidence="1" id="KW-0175">Coiled coil</keyword>
<organism evidence="3 4">
    <name type="scientific">Symbiodinium microadriaticum</name>
    <name type="common">Dinoflagellate</name>
    <name type="synonym">Zooxanthella microadriatica</name>
    <dbReference type="NCBI Taxonomy" id="2951"/>
    <lineage>
        <taxon>Eukaryota</taxon>
        <taxon>Sar</taxon>
        <taxon>Alveolata</taxon>
        <taxon>Dinophyceae</taxon>
        <taxon>Suessiales</taxon>
        <taxon>Symbiodiniaceae</taxon>
        <taxon>Symbiodinium</taxon>
    </lineage>
</organism>
<feature type="compositionally biased region" description="Basic and acidic residues" evidence="2">
    <location>
        <begin position="410"/>
        <end position="421"/>
    </location>
</feature>
<feature type="coiled-coil region" evidence="1">
    <location>
        <begin position="514"/>
        <end position="555"/>
    </location>
</feature>
<keyword evidence="4" id="KW-1185">Reference proteome</keyword>
<evidence type="ECO:0000313" key="4">
    <source>
        <dbReference type="Proteomes" id="UP000186817"/>
    </source>
</evidence>
<comment type="caution">
    <text evidence="3">The sequence shown here is derived from an EMBL/GenBank/DDBJ whole genome shotgun (WGS) entry which is preliminary data.</text>
</comment>
<dbReference type="AlphaFoldDB" id="A0A1Q9EY88"/>
<proteinExistence type="predicted"/>
<evidence type="ECO:0000256" key="2">
    <source>
        <dbReference type="SAM" id="MobiDB-lite"/>
    </source>
</evidence>